<keyword evidence="2" id="KW-1185">Reference proteome</keyword>
<organism evidence="1 2">
    <name type="scientific">Paenacidovorax monticola</name>
    <dbReference type="NCBI Taxonomy" id="1926868"/>
    <lineage>
        <taxon>Bacteria</taxon>
        <taxon>Pseudomonadati</taxon>
        <taxon>Pseudomonadota</taxon>
        <taxon>Betaproteobacteria</taxon>
        <taxon>Burkholderiales</taxon>
        <taxon>Comamonadaceae</taxon>
        <taxon>Paenacidovorax</taxon>
    </lineage>
</organism>
<accession>A0A7H0HG17</accession>
<dbReference type="EMBL" id="CP060790">
    <property type="protein sequence ID" value="QNP59483.1"/>
    <property type="molecule type" value="Genomic_DNA"/>
</dbReference>
<dbReference type="InterPro" id="IPR006521">
    <property type="entry name" value="Tail_protein_I"/>
</dbReference>
<sequence>MTDRHHLLPPNATPLERAASSAMGPWTVGDAALSTLQDPARIPAHLLPHMGLAEDVPVWPQVEAERRAVIKASPRLHALIGTPRGLRELARLGGARIERLEMPPAKTFLGYWDAESRAQWLAAHPEMRIYSQRERAPCEGLMLGGGFVGAQAEPPTRTSAMARSAIRAEIRYPNGQVQPLTTHGWTDMAQDRAATVDLARRAVARGQHLGQPLAGVMSRADASNRYWRVQTVNYRERLQLLTLKQMAPSLAPLSPDAEPVAERAPRPHVLCAGLPLGGFTVRSDSARRMYARVRLHDPAVANVPKHGPAYLGFTRLSSPPFVALAHVRMPARRQPFAMAGTAMRAALSVGDARERMAPALDAMDWARAAHDKVLIRTRLHATARASRIHRAGAVLAGQTINRS</sequence>
<name>A0A7H0HG17_9BURK</name>
<dbReference type="RefSeq" id="WP_187736466.1">
    <property type="nucleotide sequence ID" value="NZ_CP060790.1"/>
</dbReference>
<protein>
    <submittedName>
        <fullName evidence="1">Phage tail protein</fullName>
    </submittedName>
</protein>
<proteinExistence type="predicted"/>
<dbReference type="Proteomes" id="UP000516057">
    <property type="component" value="Chromosome"/>
</dbReference>
<evidence type="ECO:0000313" key="1">
    <source>
        <dbReference type="EMBL" id="QNP59483.1"/>
    </source>
</evidence>
<gene>
    <name evidence="1" type="ORF">H9L24_00105</name>
</gene>
<dbReference type="KEGG" id="amon:H9L24_00105"/>
<reference evidence="1 2" key="1">
    <citation type="submission" date="2020-08" db="EMBL/GenBank/DDBJ databases">
        <title>Genome sequence of Acidovorax monticola KACC 19171T.</title>
        <authorList>
            <person name="Hyun D.-W."/>
            <person name="Bae J.-W."/>
        </authorList>
    </citation>
    <scope>NUCLEOTIDE SEQUENCE [LARGE SCALE GENOMIC DNA]</scope>
    <source>
        <strain evidence="1 2">KACC 19171</strain>
    </source>
</reference>
<evidence type="ECO:0000313" key="2">
    <source>
        <dbReference type="Proteomes" id="UP000516057"/>
    </source>
</evidence>
<dbReference type="Pfam" id="PF09684">
    <property type="entry name" value="Tail_P2_I"/>
    <property type="match status" value="1"/>
</dbReference>
<dbReference type="AlphaFoldDB" id="A0A7H0HG17"/>